<feature type="compositionally biased region" description="Basic and acidic residues" evidence="1">
    <location>
        <begin position="154"/>
        <end position="179"/>
    </location>
</feature>
<evidence type="ECO:0000256" key="1">
    <source>
        <dbReference type="SAM" id="MobiDB-lite"/>
    </source>
</evidence>
<feature type="compositionally biased region" description="Basic and acidic residues" evidence="1">
    <location>
        <begin position="78"/>
        <end position="90"/>
    </location>
</feature>
<sequence length="822" mass="91005">MEKDDPTAGANTTASSDSGSNNTPGSQASQTTMPPRRRLFTITAKGKEKARRKLKEIQDAKAKYDEDSENSIHSSGLGHDDSVKAPDHANKISRFSTPDGNQITISDEALEAVREKALANMMSIFATAGRKKTTVSTEALQAVKLVPLKRVPVEQDHKFSQPKPPKEHRSDPKVIKLESDGSETEDDEFSSSESDSDDSNSKDLVKNRTDKIATFIRKKGIESLTNRDPVFNVPGDSSSTGTVTLQVYRVTHNYGNGSSTLVEQQKSDENFLKILRSSKYFEAGGLIFEPLWETDDLSLDESPNNKNGFPANGGNQITVSDEAINAAKELIHLDDSNEVVNAGAVNATCLPEAGVHKNAVSEDDLAADKNAMVFENQNEIVVLMTDQDCSLSKVEVNSLELDGPSDGDETFCSDSDPEVAECTRILLEDIESSNDEAEWTSPTDSDHNKKPKYTLACVPSVGGDIIPSLQVLVVRVYSIMYCVLGKDNKNCFITEKAFANRQMDKTAKEAELRKSLIPGVEAEVRKQLIKKENINPKELTPRAVRSMSTDELLHILNNCEDDAETVGFVMIQLNPTAKTDLERARTELSENIQRAVAEAMTEKMKSTQPTEKVPSRVLKLRVMDEESCNNKNTTTSGVITIWNAQDEIINNIREGKVYDFEFLKPASFHPGQEIRLGSTKTTRISPVECDLVNENLFKRQLSVIPDVIAEGFNPPFGEFDTVGVVMKVEGFKEHIGQIVHLIEGNGVVLKVKFWNNIQDWDLQDILKPGKTIACLNLQWRLTSVENTMAFAQESSEFITNPKEEYLLNGFQKLSEEMEVLAI</sequence>
<feature type="region of interest" description="Disordered" evidence="1">
    <location>
        <begin position="1"/>
        <end position="101"/>
    </location>
</feature>
<evidence type="ECO:0000313" key="3">
    <source>
        <dbReference type="EMBL" id="CAL8115586.1"/>
    </source>
</evidence>
<dbReference type="InterPro" id="IPR015525">
    <property type="entry name" value="BRCA2"/>
</dbReference>
<dbReference type="InterPro" id="IPR012340">
    <property type="entry name" value="NA-bd_OB-fold"/>
</dbReference>
<proteinExistence type="predicted"/>
<protein>
    <recommendedName>
        <fullName evidence="2">BRCA2 OB3 domain-containing protein</fullName>
    </recommendedName>
</protein>
<dbReference type="PANTHER" id="PTHR11289:SF0">
    <property type="entry name" value="BREAST CANCER TYPE 2 SUSCEPTIBILITY PROTEIN"/>
    <property type="match status" value="1"/>
</dbReference>
<keyword evidence="4" id="KW-1185">Reference proteome</keyword>
<organism evidence="3 4">
    <name type="scientific">Orchesella dallaii</name>
    <dbReference type="NCBI Taxonomy" id="48710"/>
    <lineage>
        <taxon>Eukaryota</taxon>
        <taxon>Metazoa</taxon>
        <taxon>Ecdysozoa</taxon>
        <taxon>Arthropoda</taxon>
        <taxon>Hexapoda</taxon>
        <taxon>Collembola</taxon>
        <taxon>Entomobryomorpha</taxon>
        <taxon>Entomobryoidea</taxon>
        <taxon>Orchesellidae</taxon>
        <taxon>Orchesellinae</taxon>
        <taxon>Orchesella</taxon>
    </lineage>
</organism>
<dbReference type="Pfam" id="PF09104">
    <property type="entry name" value="BRCA-2_OB3"/>
    <property type="match status" value="1"/>
</dbReference>
<dbReference type="Proteomes" id="UP001642540">
    <property type="component" value="Unassembled WGS sequence"/>
</dbReference>
<evidence type="ECO:0000313" key="4">
    <source>
        <dbReference type="Proteomes" id="UP001642540"/>
    </source>
</evidence>
<name>A0ABP1R3T1_9HEXA</name>
<dbReference type="PANTHER" id="PTHR11289">
    <property type="entry name" value="BREAST CANCER TYPE 2 SUSCEPTIBILITY PROTEIN BRCA2"/>
    <property type="match status" value="1"/>
</dbReference>
<accession>A0ABP1R3T1</accession>
<dbReference type="SUPFAM" id="SSF50249">
    <property type="entry name" value="Nucleic acid-binding proteins"/>
    <property type="match status" value="2"/>
</dbReference>
<feature type="compositionally biased region" description="Basic and acidic residues" evidence="1">
    <location>
        <begin position="55"/>
        <end position="65"/>
    </location>
</feature>
<comment type="caution">
    <text evidence="3">The sequence shown here is derived from an EMBL/GenBank/DDBJ whole genome shotgun (WGS) entry which is preliminary data.</text>
</comment>
<feature type="compositionally biased region" description="Acidic residues" evidence="1">
    <location>
        <begin position="180"/>
        <end position="198"/>
    </location>
</feature>
<dbReference type="EMBL" id="CAXLJM020000051">
    <property type="protein sequence ID" value="CAL8115586.1"/>
    <property type="molecule type" value="Genomic_DNA"/>
</dbReference>
<dbReference type="InterPro" id="IPR015188">
    <property type="entry name" value="BRCA2_OB_3"/>
</dbReference>
<gene>
    <name evidence="3" type="ORF">ODALV1_LOCUS16921</name>
</gene>
<feature type="compositionally biased region" description="Polar residues" evidence="1">
    <location>
        <begin position="9"/>
        <end position="33"/>
    </location>
</feature>
<dbReference type="Gene3D" id="2.40.50.140">
    <property type="entry name" value="Nucleic acid-binding proteins"/>
    <property type="match status" value="2"/>
</dbReference>
<feature type="domain" description="BRCA2 OB3" evidence="2">
    <location>
        <begin position="699"/>
        <end position="817"/>
    </location>
</feature>
<reference evidence="3 4" key="1">
    <citation type="submission" date="2024-08" db="EMBL/GenBank/DDBJ databases">
        <authorList>
            <person name="Cucini C."/>
            <person name="Frati F."/>
        </authorList>
    </citation>
    <scope>NUCLEOTIDE SEQUENCE [LARGE SCALE GENOMIC DNA]</scope>
</reference>
<evidence type="ECO:0000259" key="2">
    <source>
        <dbReference type="Pfam" id="PF09104"/>
    </source>
</evidence>
<feature type="region of interest" description="Disordered" evidence="1">
    <location>
        <begin position="154"/>
        <end position="204"/>
    </location>
</feature>